<dbReference type="EMBL" id="MU155344">
    <property type="protein sequence ID" value="KAF9475174.1"/>
    <property type="molecule type" value="Genomic_DNA"/>
</dbReference>
<evidence type="ECO:0000256" key="1">
    <source>
        <dbReference type="SAM" id="Phobius"/>
    </source>
</evidence>
<keyword evidence="1" id="KW-0812">Transmembrane</keyword>
<reference evidence="2" key="1">
    <citation type="submission" date="2020-11" db="EMBL/GenBank/DDBJ databases">
        <authorList>
            <consortium name="DOE Joint Genome Institute"/>
            <person name="Ahrendt S."/>
            <person name="Riley R."/>
            <person name="Andreopoulos W."/>
            <person name="Labutti K."/>
            <person name="Pangilinan J."/>
            <person name="Ruiz-Duenas F.J."/>
            <person name="Barrasa J.M."/>
            <person name="Sanchez-Garcia M."/>
            <person name="Camarero S."/>
            <person name="Miyauchi S."/>
            <person name="Serrano A."/>
            <person name="Linde D."/>
            <person name="Babiker R."/>
            <person name="Drula E."/>
            <person name="Ayuso-Fernandez I."/>
            <person name="Pacheco R."/>
            <person name="Padilla G."/>
            <person name="Ferreira P."/>
            <person name="Barriuso J."/>
            <person name="Kellner H."/>
            <person name="Castanera R."/>
            <person name="Alfaro M."/>
            <person name="Ramirez L."/>
            <person name="Pisabarro A.G."/>
            <person name="Kuo A."/>
            <person name="Tritt A."/>
            <person name="Lipzen A."/>
            <person name="He G."/>
            <person name="Yan M."/>
            <person name="Ng V."/>
            <person name="Cullen D."/>
            <person name="Martin F."/>
            <person name="Rosso M.-N."/>
            <person name="Henrissat B."/>
            <person name="Hibbett D."/>
            <person name="Martinez A.T."/>
            <person name="Grigoriev I.V."/>
        </authorList>
    </citation>
    <scope>NUCLEOTIDE SEQUENCE</scope>
    <source>
        <strain evidence="2">CIRM-BRFM 674</strain>
    </source>
</reference>
<feature type="transmembrane region" description="Helical" evidence="1">
    <location>
        <begin position="35"/>
        <end position="57"/>
    </location>
</feature>
<organism evidence="2 3">
    <name type="scientific">Pholiota conissans</name>
    <dbReference type="NCBI Taxonomy" id="109636"/>
    <lineage>
        <taxon>Eukaryota</taxon>
        <taxon>Fungi</taxon>
        <taxon>Dikarya</taxon>
        <taxon>Basidiomycota</taxon>
        <taxon>Agaricomycotina</taxon>
        <taxon>Agaricomycetes</taxon>
        <taxon>Agaricomycetidae</taxon>
        <taxon>Agaricales</taxon>
        <taxon>Agaricineae</taxon>
        <taxon>Strophariaceae</taxon>
        <taxon>Pholiota</taxon>
    </lineage>
</organism>
<proteinExistence type="predicted"/>
<dbReference type="OrthoDB" id="2873242at2759"/>
<sequence length="355" mass="38472">MSDSNSTTLHQEILQAGITVNDEKLLIATNLHVSIFLALLMGIYTVIFGGTMYAYLIQKRSKHYAVAITISVLYISNIAAFSLEWYSTKLQFIDNGASRDTIFVAIYTNGPDVAVSIALEILTAVSLVLGDGLLIWRCFNLWNRSVYAISITVFLTFVEAGLMLTQAIGTAIAPTAAPLQIKLAKVIAAGIFVSGCNTAIATVQIAYRIHLFLKHQGMSSRKFRHVTNLVLQSGIVYSLSLLIYSVLTILMTQSTTPSAQIFSLAIWANIFVFPLAGMTTTIMVARVATLSDENNAPTSGHLTGIQFRPRSTARTGTDAQVSVVLQGPGDTTENLAIEDNQAQASNSVEKIKQEV</sequence>
<dbReference type="AlphaFoldDB" id="A0A9P5YTH9"/>
<dbReference type="Proteomes" id="UP000807469">
    <property type="component" value="Unassembled WGS sequence"/>
</dbReference>
<comment type="caution">
    <text evidence="2">The sequence shown here is derived from an EMBL/GenBank/DDBJ whole genome shotgun (WGS) entry which is preliminary data.</text>
</comment>
<keyword evidence="3" id="KW-1185">Reference proteome</keyword>
<feature type="transmembrane region" description="Helical" evidence="1">
    <location>
        <begin position="64"/>
        <end position="83"/>
    </location>
</feature>
<feature type="transmembrane region" description="Helical" evidence="1">
    <location>
        <begin position="113"/>
        <end position="134"/>
    </location>
</feature>
<accession>A0A9P5YTH9</accession>
<evidence type="ECO:0000313" key="3">
    <source>
        <dbReference type="Proteomes" id="UP000807469"/>
    </source>
</evidence>
<feature type="transmembrane region" description="Helical" evidence="1">
    <location>
        <begin position="228"/>
        <end position="252"/>
    </location>
</feature>
<keyword evidence="1" id="KW-0472">Membrane</keyword>
<protein>
    <submittedName>
        <fullName evidence="2">Uncharacterized protein</fullName>
    </submittedName>
</protein>
<gene>
    <name evidence="2" type="ORF">BDN70DRAFT_957832</name>
</gene>
<name>A0A9P5YTH9_9AGAR</name>
<evidence type="ECO:0000313" key="2">
    <source>
        <dbReference type="EMBL" id="KAF9475174.1"/>
    </source>
</evidence>
<feature type="transmembrane region" description="Helical" evidence="1">
    <location>
        <begin position="264"/>
        <end position="285"/>
    </location>
</feature>
<feature type="transmembrane region" description="Helical" evidence="1">
    <location>
        <begin position="186"/>
        <end position="207"/>
    </location>
</feature>
<feature type="transmembrane region" description="Helical" evidence="1">
    <location>
        <begin position="146"/>
        <end position="174"/>
    </location>
</feature>
<keyword evidence="1" id="KW-1133">Transmembrane helix</keyword>